<name>A0AAD4PE76_PERFH</name>
<keyword evidence="3" id="KW-1185">Reference proteome</keyword>
<keyword evidence="1" id="KW-1133">Transmembrane helix</keyword>
<accession>A0AAD4PE76</accession>
<proteinExistence type="predicted"/>
<evidence type="ECO:0000313" key="2">
    <source>
        <dbReference type="EMBL" id="KAH6835662.1"/>
    </source>
</evidence>
<sequence length="248" mass="28432">MKEMEIKNLKGVGELLASQPLKKTLTKLLISISIFSLLFSCSFSSSTLLYYQNLHYFSSNTFHLKSIAMNKNSIFLICNGILVFLAKTSDFVRPPSVSDLDEMLQKRIGDGLQVEREAEALSDKHIIVLDESGLSTDNDDEDDQETKAHEAEEIEAIGVQEMEVDQELEHSNERGDEVSISAENEPQKCWLFDDQDQEELCGGEEVDEIEKLSTEELNKKFEDFIRKMKEEFRVNEYQYQQQQLVAVK</sequence>
<keyword evidence="1" id="KW-0472">Membrane</keyword>
<feature type="transmembrane region" description="Helical" evidence="1">
    <location>
        <begin position="67"/>
        <end position="86"/>
    </location>
</feature>
<dbReference type="Proteomes" id="UP001190926">
    <property type="component" value="Unassembled WGS sequence"/>
</dbReference>
<keyword evidence="1" id="KW-0812">Transmembrane</keyword>
<comment type="caution">
    <text evidence="2">The sequence shown here is derived from an EMBL/GenBank/DDBJ whole genome shotgun (WGS) entry which is preliminary data.</text>
</comment>
<dbReference type="PANTHER" id="PTHR34947:SF2">
    <property type="entry name" value="TRANSMEMBRANE PROTEIN"/>
    <property type="match status" value="1"/>
</dbReference>
<reference evidence="2 3" key="1">
    <citation type="journal article" date="2021" name="Nat. Commun.">
        <title>Incipient diploidization of the medicinal plant Perilla within 10,000 years.</title>
        <authorList>
            <person name="Zhang Y."/>
            <person name="Shen Q."/>
            <person name="Leng L."/>
            <person name="Zhang D."/>
            <person name="Chen S."/>
            <person name="Shi Y."/>
            <person name="Ning Z."/>
            <person name="Chen S."/>
        </authorList>
    </citation>
    <scope>NUCLEOTIDE SEQUENCE [LARGE SCALE GENOMIC DNA]</scope>
    <source>
        <strain evidence="3">cv. PC099</strain>
    </source>
</reference>
<organism evidence="2 3">
    <name type="scientific">Perilla frutescens var. hirtella</name>
    <name type="common">Perilla citriodora</name>
    <name type="synonym">Perilla setoyensis</name>
    <dbReference type="NCBI Taxonomy" id="608512"/>
    <lineage>
        <taxon>Eukaryota</taxon>
        <taxon>Viridiplantae</taxon>
        <taxon>Streptophyta</taxon>
        <taxon>Embryophyta</taxon>
        <taxon>Tracheophyta</taxon>
        <taxon>Spermatophyta</taxon>
        <taxon>Magnoliopsida</taxon>
        <taxon>eudicotyledons</taxon>
        <taxon>Gunneridae</taxon>
        <taxon>Pentapetalae</taxon>
        <taxon>asterids</taxon>
        <taxon>lamiids</taxon>
        <taxon>Lamiales</taxon>
        <taxon>Lamiaceae</taxon>
        <taxon>Nepetoideae</taxon>
        <taxon>Elsholtzieae</taxon>
        <taxon>Perilla</taxon>
    </lineage>
</organism>
<protein>
    <submittedName>
        <fullName evidence="2">Uncharacterized protein</fullName>
    </submittedName>
</protein>
<gene>
    <name evidence="2" type="ORF">C2S53_010540</name>
</gene>
<evidence type="ECO:0000313" key="3">
    <source>
        <dbReference type="Proteomes" id="UP001190926"/>
    </source>
</evidence>
<feature type="transmembrane region" description="Helical" evidence="1">
    <location>
        <begin position="28"/>
        <end position="51"/>
    </location>
</feature>
<evidence type="ECO:0000256" key="1">
    <source>
        <dbReference type="SAM" id="Phobius"/>
    </source>
</evidence>
<dbReference type="EMBL" id="SDAM02000033">
    <property type="protein sequence ID" value="KAH6835662.1"/>
    <property type="molecule type" value="Genomic_DNA"/>
</dbReference>
<dbReference type="AlphaFoldDB" id="A0AAD4PE76"/>
<dbReference type="PANTHER" id="PTHR34947">
    <property type="entry name" value="TRANSMEMBRANE PROTEIN"/>
    <property type="match status" value="1"/>
</dbReference>